<evidence type="ECO:0000313" key="4">
    <source>
        <dbReference type="EMBL" id="HCL01083.1"/>
    </source>
</evidence>
<feature type="domain" description="SGNH hydrolase-type esterase" evidence="3">
    <location>
        <begin position="184"/>
        <end position="343"/>
    </location>
</feature>
<reference evidence="4 5" key="1">
    <citation type="journal article" date="2018" name="Nat. Biotechnol.">
        <title>A standardized bacterial taxonomy based on genome phylogeny substantially revises the tree of life.</title>
        <authorList>
            <person name="Parks D.H."/>
            <person name="Chuvochina M."/>
            <person name="Waite D.W."/>
            <person name="Rinke C."/>
            <person name="Skarshewski A."/>
            <person name="Chaumeil P.A."/>
            <person name="Hugenholtz P."/>
        </authorList>
    </citation>
    <scope>NUCLEOTIDE SEQUENCE [LARGE SCALE GENOMIC DNA]</scope>
    <source>
        <strain evidence="4">UBA11728</strain>
    </source>
</reference>
<dbReference type="CDD" id="cd01821">
    <property type="entry name" value="Rhamnogalacturan_acetylesterase_like"/>
    <property type="match status" value="1"/>
</dbReference>
<name>A0A3D2X376_9FIRM</name>
<dbReference type="Pfam" id="PF13472">
    <property type="entry name" value="Lipase_GDSL_2"/>
    <property type="match status" value="1"/>
</dbReference>
<dbReference type="InterPro" id="IPR013830">
    <property type="entry name" value="SGNH_hydro"/>
</dbReference>
<evidence type="ECO:0000313" key="5">
    <source>
        <dbReference type="Proteomes" id="UP000262969"/>
    </source>
</evidence>
<sequence>MNKKIKLNKNMLYSSERGYGFITEPIRDLEKALKIPELNSGFDILYWYMDSEITGIMEDEDGCYAVGVLENGSVTPVNVPLFFKLDIEGEDNYLITLKLKAGDRGVKSLTLFGGRRHLHFHNYMLASKEELTYSFLVNVSDIIPRNYTEVHTDRSVDFAIIGDGVRISEVHIQSVESKTIFLAGDSTVTDQPSGYPYEPGACYCGWGQALSAYLSTEVAISNHAHSGLTTESFRNEGHYDILTRLAKPGDIVLFQFGHNDQKLSHLKAEEGYRNNLIRYIMECREKDVYPVLISPLSRNTWREDGTQYVDLLVEYDKVCKQIGEEYDIPIIDLHERSKEFILKNGIEVSKRYFYPGDYTHSNDFGGFLFAGFVAEEMKKIPELAKFLTSKPEAWIPDESLVLPQKPGNPVYETPPEHTEGYQIPFSGIFTKSPSDVTKELEFLCGFSRE</sequence>
<protein>
    <recommendedName>
        <fullName evidence="3">SGNH hydrolase-type esterase domain-containing protein</fullName>
    </recommendedName>
</protein>
<dbReference type="Gene3D" id="3.40.50.1110">
    <property type="entry name" value="SGNH hydrolase"/>
    <property type="match status" value="1"/>
</dbReference>
<dbReference type="PANTHER" id="PTHR43695:SF1">
    <property type="entry name" value="RHAMNOGALACTURONAN ACETYLESTERASE"/>
    <property type="match status" value="1"/>
</dbReference>
<dbReference type="PANTHER" id="PTHR43695">
    <property type="entry name" value="PUTATIVE (AFU_ORTHOLOGUE AFUA_2G17250)-RELATED"/>
    <property type="match status" value="1"/>
</dbReference>
<organism evidence="4 5">
    <name type="scientific">Lachnoclostridium phytofermentans</name>
    <dbReference type="NCBI Taxonomy" id="66219"/>
    <lineage>
        <taxon>Bacteria</taxon>
        <taxon>Bacillati</taxon>
        <taxon>Bacillota</taxon>
        <taxon>Clostridia</taxon>
        <taxon>Lachnospirales</taxon>
        <taxon>Lachnospiraceae</taxon>
    </lineage>
</organism>
<keyword evidence="2" id="KW-0378">Hydrolase</keyword>
<evidence type="ECO:0000256" key="1">
    <source>
        <dbReference type="ARBA" id="ARBA00008668"/>
    </source>
</evidence>
<dbReference type="SUPFAM" id="SSF52266">
    <property type="entry name" value="SGNH hydrolase"/>
    <property type="match status" value="1"/>
</dbReference>
<dbReference type="EMBL" id="DPVV01000056">
    <property type="protein sequence ID" value="HCL01083.1"/>
    <property type="molecule type" value="Genomic_DNA"/>
</dbReference>
<dbReference type="AlphaFoldDB" id="A0A3D2X376"/>
<dbReference type="InterPro" id="IPR037459">
    <property type="entry name" value="RhgT-like"/>
</dbReference>
<gene>
    <name evidence="4" type="ORF">DHW61_01440</name>
</gene>
<comment type="caution">
    <text evidence="4">The sequence shown here is derived from an EMBL/GenBank/DDBJ whole genome shotgun (WGS) entry which is preliminary data.</text>
</comment>
<accession>A0A3D2X376</accession>
<evidence type="ECO:0000256" key="2">
    <source>
        <dbReference type="ARBA" id="ARBA00022801"/>
    </source>
</evidence>
<dbReference type="Proteomes" id="UP000262969">
    <property type="component" value="Unassembled WGS sequence"/>
</dbReference>
<dbReference type="GO" id="GO:0016787">
    <property type="term" value="F:hydrolase activity"/>
    <property type="evidence" value="ECO:0007669"/>
    <property type="project" value="UniProtKB-KW"/>
</dbReference>
<evidence type="ECO:0000259" key="3">
    <source>
        <dbReference type="Pfam" id="PF13472"/>
    </source>
</evidence>
<comment type="similarity">
    <text evidence="1">Belongs to the 'GDSL' lipolytic enzyme family.</text>
</comment>
<dbReference type="InterPro" id="IPR036514">
    <property type="entry name" value="SGNH_hydro_sf"/>
</dbReference>
<proteinExistence type="inferred from homology"/>